<name>A0A1J9UE29_9BACI</name>
<proteinExistence type="predicted"/>
<evidence type="ECO:0000313" key="2">
    <source>
        <dbReference type="EMBL" id="OJD75034.1"/>
    </source>
</evidence>
<evidence type="ECO:0000313" key="4">
    <source>
        <dbReference type="Proteomes" id="UP001309448"/>
    </source>
</evidence>
<dbReference type="SUPFAM" id="SSF53254">
    <property type="entry name" value="Phosphoglycerate mutase-like"/>
    <property type="match status" value="1"/>
</dbReference>
<dbReference type="RefSeq" id="WP_002170991.1">
    <property type="nucleotide sequence ID" value="NZ_CBCSHB010000010.1"/>
</dbReference>
<accession>A0A1J9UE29</accession>
<dbReference type="Proteomes" id="UP001309448">
    <property type="component" value="Unassembled WGS sequence"/>
</dbReference>
<protein>
    <submittedName>
        <fullName evidence="1">Histidine phosphatase family protein</fullName>
    </submittedName>
    <submittedName>
        <fullName evidence="2">Phosphoglycerate mutase</fullName>
    </submittedName>
</protein>
<reference evidence="1 4" key="2">
    <citation type="submission" date="2023-03" db="EMBL/GenBank/DDBJ databases">
        <title>Bacillus Genome Sequencing.</title>
        <authorList>
            <person name="Dunlap C."/>
        </authorList>
    </citation>
    <scope>NUCLEOTIDE SEQUENCE [LARGE SCALE GENOMIC DNA]</scope>
    <source>
        <strain evidence="1 4">B-615</strain>
    </source>
</reference>
<evidence type="ECO:0000313" key="1">
    <source>
        <dbReference type="EMBL" id="MED1565257.1"/>
    </source>
</evidence>
<keyword evidence="4" id="KW-1185">Reference proteome</keyword>
<dbReference type="Proteomes" id="UP000182788">
    <property type="component" value="Unassembled WGS sequence"/>
</dbReference>
<evidence type="ECO:0000313" key="3">
    <source>
        <dbReference type="Proteomes" id="UP000182788"/>
    </source>
</evidence>
<dbReference type="AlphaFoldDB" id="A0A1J9UE29"/>
<reference evidence="2 3" key="1">
    <citation type="submission" date="2016-06" db="EMBL/GenBank/DDBJ databases">
        <title>First insights into the genetic diversity and population structure of in the Bacillus cereus group bacteria from diverse marine environments.</title>
        <authorList>
            <person name="Liu Y."/>
            <person name="Lai Q."/>
            <person name="Shao Z."/>
        </authorList>
    </citation>
    <scope>NUCLEOTIDE SEQUENCE [LARGE SCALE GENOMIC DNA]</scope>
    <source>
        <strain evidence="2 3">NH24A2</strain>
    </source>
</reference>
<dbReference type="Gene3D" id="3.40.50.1240">
    <property type="entry name" value="Phosphoglycerate mutase-like"/>
    <property type="match status" value="1"/>
</dbReference>
<dbReference type="EMBL" id="MAOI01000107">
    <property type="protein sequence ID" value="OJD75034.1"/>
    <property type="molecule type" value="Genomic_DNA"/>
</dbReference>
<sequence length="200" mass="23004">MRISFIRHGRLNSAIEPMTITSFHEWLKRYDGDNGSRECNIPIETIEAIESAKLIVSSDQRRAVQSAAELMDSLSFIQSSLFREVEVPSTFFAPSWFKCKTGTWFFIGRALWMVGYHKEVESYKEARERAREAANMLHRYALVHGRIALVSHSYFNTMIGTELRAMGWSGPPIFHRKPWGCTAYTFREAMNGNVLNTKLT</sequence>
<dbReference type="Pfam" id="PF00300">
    <property type="entry name" value="His_Phos_1"/>
    <property type="match status" value="1"/>
</dbReference>
<dbReference type="InterPro" id="IPR029033">
    <property type="entry name" value="His_PPase_superfam"/>
</dbReference>
<dbReference type="InterPro" id="IPR013078">
    <property type="entry name" value="His_Pase_superF_clade-1"/>
</dbReference>
<dbReference type="EMBL" id="JARMDB010000004">
    <property type="protein sequence ID" value="MED1565257.1"/>
    <property type="molecule type" value="Genomic_DNA"/>
</dbReference>
<dbReference type="GeneID" id="87594266"/>
<gene>
    <name evidence="2" type="ORF">BAU28_17900</name>
    <name evidence="1" type="ORF">P4U88_04725</name>
</gene>
<organism evidence="2 3">
    <name type="scientific">Bacillus paramycoides</name>
    <dbReference type="NCBI Taxonomy" id="2026194"/>
    <lineage>
        <taxon>Bacteria</taxon>
        <taxon>Bacillati</taxon>
        <taxon>Bacillota</taxon>
        <taxon>Bacilli</taxon>
        <taxon>Bacillales</taxon>
        <taxon>Bacillaceae</taxon>
        <taxon>Bacillus</taxon>
        <taxon>Bacillus cereus group</taxon>
    </lineage>
</organism>
<comment type="caution">
    <text evidence="2">The sequence shown here is derived from an EMBL/GenBank/DDBJ whole genome shotgun (WGS) entry which is preliminary data.</text>
</comment>